<dbReference type="WBParaSite" id="NBR_0000242801-mRNA-1">
    <property type="protein sequence ID" value="NBR_0000242801-mRNA-1"/>
    <property type="gene ID" value="NBR_0000242801"/>
</dbReference>
<evidence type="ECO:0000313" key="3">
    <source>
        <dbReference type="Proteomes" id="UP000271162"/>
    </source>
</evidence>
<dbReference type="OMA" id="FTHIPCI"/>
<protein>
    <submittedName>
        <fullName evidence="4">C2H2-type domain-containing protein</fullName>
    </submittedName>
</protein>
<keyword evidence="3" id="KW-1185">Reference proteome</keyword>
<accession>A0A0N4XIS6</accession>
<dbReference type="InterPro" id="IPR013087">
    <property type="entry name" value="Znf_C2H2_type"/>
</dbReference>
<feature type="domain" description="C2H2-type" evidence="1">
    <location>
        <begin position="11"/>
        <end position="34"/>
    </location>
</feature>
<proteinExistence type="predicted"/>
<dbReference type="PROSITE" id="PS00028">
    <property type="entry name" value="ZINC_FINGER_C2H2_1"/>
    <property type="match status" value="1"/>
</dbReference>
<name>A0A0N4XIS6_NIPBR</name>
<evidence type="ECO:0000259" key="1">
    <source>
        <dbReference type="PROSITE" id="PS00028"/>
    </source>
</evidence>
<dbReference type="Proteomes" id="UP000271162">
    <property type="component" value="Unassembled WGS sequence"/>
</dbReference>
<gene>
    <name evidence="2" type="ORF">NBR_LOCUS2429</name>
</gene>
<reference evidence="2 3" key="2">
    <citation type="submission" date="2018-11" db="EMBL/GenBank/DDBJ databases">
        <authorList>
            <consortium name="Pathogen Informatics"/>
        </authorList>
    </citation>
    <scope>NUCLEOTIDE SEQUENCE [LARGE SCALE GENOMIC DNA]</scope>
</reference>
<dbReference type="EMBL" id="UYSL01002769">
    <property type="protein sequence ID" value="VDL66018.1"/>
    <property type="molecule type" value="Genomic_DNA"/>
</dbReference>
<evidence type="ECO:0000313" key="4">
    <source>
        <dbReference type="WBParaSite" id="NBR_0000242801-mRNA-1"/>
    </source>
</evidence>
<evidence type="ECO:0000313" key="2">
    <source>
        <dbReference type="EMBL" id="VDL66018.1"/>
    </source>
</evidence>
<sequence>MSLSLLAQNRCSFGGCHLCFLSSEDLVAHIEFTHIPCIEEEYRQKANQAQCGSEENRATATPNMPLSCVYRLHRHAYNPVPCEPDVIRIAFNHNRKRTHESTGVTNVPGATVALKKEDPLQDYGGEDLGECGVNECEDRFRCLVAECG</sequence>
<dbReference type="STRING" id="27835.A0A0N4XIS6"/>
<organism evidence="4">
    <name type="scientific">Nippostrongylus brasiliensis</name>
    <name type="common">Rat hookworm</name>
    <dbReference type="NCBI Taxonomy" id="27835"/>
    <lineage>
        <taxon>Eukaryota</taxon>
        <taxon>Metazoa</taxon>
        <taxon>Ecdysozoa</taxon>
        <taxon>Nematoda</taxon>
        <taxon>Chromadorea</taxon>
        <taxon>Rhabditida</taxon>
        <taxon>Rhabditina</taxon>
        <taxon>Rhabditomorpha</taxon>
        <taxon>Strongyloidea</taxon>
        <taxon>Heligmosomidae</taxon>
        <taxon>Nippostrongylus</taxon>
    </lineage>
</organism>
<reference evidence="4" key="1">
    <citation type="submission" date="2017-02" db="UniProtKB">
        <authorList>
            <consortium name="WormBaseParasite"/>
        </authorList>
    </citation>
    <scope>IDENTIFICATION</scope>
</reference>
<dbReference type="AlphaFoldDB" id="A0A0N4XIS6"/>